<dbReference type="RefSeq" id="WP_188450893.1">
    <property type="nucleotide sequence ID" value="NZ_BMFS01000001.1"/>
</dbReference>
<dbReference type="PANTHER" id="PTHR34477">
    <property type="entry name" value="UPF0213 PROTEIN YHBQ"/>
    <property type="match status" value="1"/>
</dbReference>
<comment type="caution">
    <text evidence="3">The sequence shown here is derived from an EMBL/GenBank/DDBJ whole genome shotgun (WGS) entry which is preliminary data.</text>
</comment>
<accession>A0ABQ1XGT2</accession>
<dbReference type="InterPro" id="IPR035901">
    <property type="entry name" value="GIY-YIG_endonuc_sf"/>
</dbReference>
<evidence type="ECO:0000259" key="2">
    <source>
        <dbReference type="PROSITE" id="PS50164"/>
    </source>
</evidence>
<dbReference type="Gene3D" id="3.40.1440.10">
    <property type="entry name" value="GIY-YIG endonuclease"/>
    <property type="match status" value="1"/>
</dbReference>
<feature type="domain" description="GIY-YIG" evidence="2">
    <location>
        <begin position="1"/>
        <end position="77"/>
    </location>
</feature>
<dbReference type="CDD" id="cd10448">
    <property type="entry name" value="GIY-YIG_unchar_3"/>
    <property type="match status" value="1"/>
</dbReference>
<evidence type="ECO:0000256" key="1">
    <source>
        <dbReference type="ARBA" id="ARBA00007435"/>
    </source>
</evidence>
<dbReference type="Pfam" id="PF01541">
    <property type="entry name" value="GIY-YIG"/>
    <property type="match status" value="1"/>
</dbReference>
<dbReference type="EMBL" id="BMFS01000001">
    <property type="protein sequence ID" value="GGG92097.1"/>
    <property type="molecule type" value="Genomic_DNA"/>
</dbReference>
<dbReference type="InterPro" id="IPR050190">
    <property type="entry name" value="UPF0213_domain"/>
</dbReference>
<dbReference type="InterPro" id="IPR000305">
    <property type="entry name" value="GIY-YIG_endonuc"/>
</dbReference>
<organism evidence="3 4">
    <name type="scientific">Glycocaulis albus</name>
    <dbReference type="NCBI Taxonomy" id="1382801"/>
    <lineage>
        <taxon>Bacteria</taxon>
        <taxon>Pseudomonadati</taxon>
        <taxon>Pseudomonadota</taxon>
        <taxon>Alphaproteobacteria</taxon>
        <taxon>Maricaulales</taxon>
        <taxon>Maricaulaceae</taxon>
        <taxon>Glycocaulis</taxon>
    </lineage>
</organism>
<dbReference type="SUPFAM" id="SSF82771">
    <property type="entry name" value="GIY-YIG endonuclease"/>
    <property type="match status" value="1"/>
</dbReference>
<dbReference type="Proteomes" id="UP000648722">
    <property type="component" value="Unassembled WGS sequence"/>
</dbReference>
<proteinExistence type="inferred from homology"/>
<dbReference type="SMART" id="SM00465">
    <property type="entry name" value="GIYc"/>
    <property type="match status" value="1"/>
</dbReference>
<evidence type="ECO:0000313" key="4">
    <source>
        <dbReference type="Proteomes" id="UP000648722"/>
    </source>
</evidence>
<comment type="similarity">
    <text evidence="1">Belongs to the UPF0213 family.</text>
</comment>
<dbReference type="PROSITE" id="PS50164">
    <property type="entry name" value="GIY_YIG"/>
    <property type="match status" value="1"/>
</dbReference>
<name>A0ABQ1XGT2_9PROT</name>
<protein>
    <submittedName>
        <fullName evidence="3">Nuclease</fullName>
    </submittedName>
</protein>
<keyword evidence="4" id="KW-1185">Reference proteome</keyword>
<reference evidence="4" key="1">
    <citation type="journal article" date="2019" name="Int. J. Syst. Evol. Microbiol.">
        <title>The Global Catalogue of Microorganisms (GCM) 10K type strain sequencing project: providing services to taxonomists for standard genome sequencing and annotation.</title>
        <authorList>
            <consortium name="The Broad Institute Genomics Platform"/>
            <consortium name="The Broad Institute Genome Sequencing Center for Infectious Disease"/>
            <person name="Wu L."/>
            <person name="Ma J."/>
        </authorList>
    </citation>
    <scope>NUCLEOTIDE SEQUENCE [LARGE SCALE GENOMIC DNA]</scope>
    <source>
        <strain evidence="4">CGMCC 1.12766</strain>
    </source>
</reference>
<gene>
    <name evidence="3" type="ORF">GCM10007420_04300</name>
</gene>
<evidence type="ECO:0000313" key="3">
    <source>
        <dbReference type="EMBL" id="GGG92097.1"/>
    </source>
</evidence>
<dbReference type="PANTHER" id="PTHR34477:SF5">
    <property type="entry name" value="BSL5627 PROTEIN"/>
    <property type="match status" value="1"/>
</dbReference>
<sequence>MSAYVYILASKRHGTLYTGSCANPAERIALHRIGKGSEFVWKYKVFTLVYLEHCGTTHDAIARERSMKRWNREWKVALIEAHNPGWHDLYPELNDLMVF</sequence>